<proteinExistence type="predicted"/>
<accession>A0A484U1P4</accession>
<evidence type="ECO:0000313" key="2">
    <source>
        <dbReference type="EMBL" id="VFR48970.1"/>
    </source>
</evidence>
<dbReference type="EMBL" id="CAADID010000007">
    <property type="protein sequence ID" value="VFR59815.1"/>
    <property type="molecule type" value="Genomic_DNA"/>
</dbReference>
<evidence type="ECO:0000313" key="3">
    <source>
        <dbReference type="EMBL" id="VFR59815.1"/>
    </source>
</evidence>
<protein>
    <submittedName>
        <fullName evidence="4">Uncharacterized protein</fullName>
    </submittedName>
</protein>
<reference evidence="4" key="1">
    <citation type="submission" date="2019-03" db="EMBL/GenBank/DDBJ databases">
        <authorList>
            <person name="Danneels B."/>
        </authorList>
    </citation>
    <scope>NUCLEOTIDE SEQUENCE</scope>
</reference>
<name>A0A484U1P4_9ZZZZ</name>
<gene>
    <name evidence="1" type="ORF">AMP9_2350</name>
    <name evidence="2" type="ORF">ANT2_2371</name>
    <name evidence="3" type="ORF">ANT3_2373</name>
    <name evidence="4" type="ORF">RAN3_2365</name>
</gene>
<evidence type="ECO:0000313" key="1">
    <source>
        <dbReference type="EMBL" id="VFR16635.1"/>
    </source>
</evidence>
<dbReference type="AlphaFoldDB" id="A0A484U1P4"/>
<organism evidence="4">
    <name type="scientific">plant metagenome</name>
    <dbReference type="NCBI Taxonomy" id="1297885"/>
    <lineage>
        <taxon>unclassified sequences</taxon>
        <taxon>metagenomes</taxon>
        <taxon>organismal metagenomes</taxon>
    </lineage>
</organism>
<sequence length="40" mass="4418">MRTRRGMNVPGSAWIDLASGRMGRTPSLVAYCSYSQVQTL</sequence>
<dbReference type="EMBL" id="CAADHY010000006">
    <property type="protein sequence ID" value="VFR16635.1"/>
    <property type="molecule type" value="Genomic_DNA"/>
</dbReference>
<dbReference type="EMBL" id="CAADIO010000004">
    <property type="protein sequence ID" value="VFR80260.1"/>
    <property type="molecule type" value="Genomic_DNA"/>
</dbReference>
<dbReference type="EMBL" id="CAADIG010000025">
    <property type="protein sequence ID" value="VFR48970.1"/>
    <property type="molecule type" value="Genomic_DNA"/>
</dbReference>
<evidence type="ECO:0000313" key="4">
    <source>
        <dbReference type="EMBL" id="VFR80260.1"/>
    </source>
</evidence>